<dbReference type="OrthoDB" id="9809977at2"/>
<keyword evidence="1" id="KW-0472">Membrane</keyword>
<gene>
    <name evidence="2" type="ORF">SAMN04488115_106257</name>
</gene>
<dbReference type="EMBL" id="FNUY01000006">
    <property type="protein sequence ID" value="SEG53821.1"/>
    <property type="molecule type" value="Genomic_DNA"/>
</dbReference>
<accession>A0A1H6AZ00</accession>
<evidence type="ECO:0000313" key="3">
    <source>
        <dbReference type="Proteomes" id="UP000236743"/>
    </source>
</evidence>
<evidence type="ECO:0000256" key="1">
    <source>
        <dbReference type="SAM" id="Phobius"/>
    </source>
</evidence>
<feature type="transmembrane region" description="Helical" evidence="1">
    <location>
        <begin position="185"/>
        <end position="206"/>
    </location>
</feature>
<sequence length="219" mass="23271">MRIVAALAAVLGWAALAGQLYLSLEAGAATGQATTETLLRYISFFTILTNILVALVLTQAARAPGRGVLGKPRIQAAAASYIIVVGLIYFAILRHEWAPTGLQWLVDVILHYAMPPIYLAFWLIFAPKGKGSGKGPGEGVSWTAPLRWLAYPAAYLAWILARGAVSGFYPYPFIDVRRLGYDGMALNALAVAGVFIAVGLAIVALARLAGSRLSARSQA</sequence>
<dbReference type="InterPro" id="IPR049713">
    <property type="entry name" value="Pr6Pr-like"/>
</dbReference>
<dbReference type="NCBIfam" id="NF038065">
    <property type="entry name" value="Pr6Pr"/>
    <property type="match status" value="1"/>
</dbReference>
<keyword evidence="1" id="KW-0812">Transmembrane</keyword>
<evidence type="ECO:0000313" key="2">
    <source>
        <dbReference type="EMBL" id="SEG53821.1"/>
    </source>
</evidence>
<protein>
    <recommendedName>
        <fullName evidence="4">FAR-17a/AIG1-like protein</fullName>
    </recommendedName>
</protein>
<feature type="transmembrane region" description="Helical" evidence="1">
    <location>
        <begin position="146"/>
        <end position="165"/>
    </location>
</feature>
<dbReference type="RefSeq" id="WP_146071368.1">
    <property type="nucleotide sequence ID" value="NZ_FNUY01000006.1"/>
</dbReference>
<feature type="transmembrane region" description="Helical" evidence="1">
    <location>
        <begin position="104"/>
        <end position="125"/>
    </location>
</feature>
<evidence type="ECO:0008006" key="4">
    <source>
        <dbReference type="Google" id="ProtNLM"/>
    </source>
</evidence>
<proteinExistence type="predicted"/>
<keyword evidence="1" id="KW-1133">Transmembrane helix</keyword>
<reference evidence="2 3" key="1">
    <citation type="submission" date="2016-10" db="EMBL/GenBank/DDBJ databases">
        <authorList>
            <person name="de Groot N.N."/>
        </authorList>
    </citation>
    <scope>NUCLEOTIDE SEQUENCE [LARGE SCALE GENOMIC DNA]</scope>
    <source>
        <strain evidence="2 3">DSM 26656</strain>
    </source>
</reference>
<organism evidence="2 3">
    <name type="scientific">Bosea lathyri</name>
    <dbReference type="NCBI Taxonomy" id="1036778"/>
    <lineage>
        <taxon>Bacteria</taxon>
        <taxon>Pseudomonadati</taxon>
        <taxon>Pseudomonadota</taxon>
        <taxon>Alphaproteobacteria</taxon>
        <taxon>Hyphomicrobiales</taxon>
        <taxon>Boseaceae</taxon>
        <taxon>Bosea</taxon>
    </lineage>
</organism>
<feature type="transmembrane region" description="Helical" evidence="1">
    <location>
        <begin position="73"/>
        <end position="92"/>
    </location>
</feature>
<dbReference type="AlphaFoldDB" id="A0A1H6AZ00"/>
<name>A0A1H6AZ00_9HYPH</name>
<feature type="transmembrane region" description="Helical" evidence="1">
    <location>
        <begin position="41"/>
        <end position="61"/>
    </location>
</feature>
<keyword evidence="3" id="KW-1185">Reference proteome</keyword>
<dbReference type="Proteomes" id="UP000236743">
    <property type="component" value="Unassembled WGS sequence"/>
</dbReference>